<organism evidence="2 3">
    <name type="scientific">Hymenobacter perfusus</name>
    <dbReference type="NCBI Taxonomy" id="1236770"/>
    <lineage>
        <taxon>Bacteria</taxon>
        <taxon>Pseudomonadati</taxon>
        <taxon>Bacteroidota</taxon>
        <taxon>Cytophagia</taxon>
        <taxon>Cytophagales</taxon>
        <taxon>Hymenobacteraceae</taxon>
        <taxon>Hymenobacter</taxon>
    </lineage>
</organism>
<dbReference type="Pfam" id="PF24024">
    <property type="entry name" value="DUF7336"/>
    <property type="match status" value="1"/>
</dbReference>
<keyword evidence="3" id="KW-1185">Reference proteome</keyword>
<sequence>MTHVFLLWHTHEDEDLPGGEDVKLLGVYSSYLKAEEALNASLTQPGFRDQPAGLEIATYELDRREWTEGYITVRKE</sequence>
<dbReference type="Proteomes" id="UP000270291">
    <property type="component" value="Unassembled WGS sequence"/>
</dbReference>
<gene>
    <name evidence="2" type="ORF">EI293_21685</name>
</gene>
<protein>
    <recommendedName>
        <fullName evidence="1">DUF7336 domain-containing protein</fullName>
    </recommendedName>
</protein>
<accession>A0A428JW96</accession>
<dbReference type="AlphaFoldDB" id="A0A428JW96"/>
<dbReference type="EMBL" id="RWIU01000012">
    <property type="protein sequence ID" value="RSK38433.1"/>
    <property type="molecule type" value="Genomic_DNA"/>
</dbReference>
<evidence type="ECO:0000259" key="1">
    <source>
        <dbReference type="Pfam" id="PF24024"/>
    </source>
</evidence>
<evidence type="ECO:0000313" key="2">
    <source>
        <dbReference type="EMBL" id="RSK38433.1"/>
    </source>
</evidence>
<proteinExistence type="predicted"/>
<reference evidence="2 3" key="1">
    <citation type="submission" date="2018-12" db="EMBL/GenBank/DDBJ databases">
        <authorList>
            <person name="Feng G."/>
            <person name="Zhu H."/>
        </authorList>
    </citation>
    <scope>NUCLEOTIDE SEQUENCE [LARGE SCALE GENOMIC DNA]</scope>
    <source>
        <strain evidence="2 3">LMG 26000</strain>
    </source>
</reference>
<dbReference type="InterPro" id="IPR055760">
    <property type="entry name" value="DUF7336"/>
</dbReference>
<feature type="domain" description="DUF7336" evidence="1">
    <location>
        <begin position="4"/>
        <end position="69"/>
    </location>
</feature>
<comment type="caution">
    <text evidence="2">The sequence shown here is derived from an EMBL/GenBank/DDBJ whole genome shotgun (WGS) entry which is preliminary data.</text>
</comment>
<evidence type="ECO:0000313" key="3">
    <source>
        <dbReference type="Proteomes" id="UP000270291"/>
    </source>
</evidence>
<name>A0A428JW96_9BACT</name>